<name>A0AAV3A9K3_PYXAD</name>
<accession>A0AAV3A9K3</accession>
<organism evidence="1 2">
    <name type="scientific">Pyxicephalus adspersus</name>
    <name type="common">African bullfrog</name>
    <dbReference type="NCBI Taxonomy" id="30357"/>
    <lineage>
        <taxon>Eukaryota</taxon>
        <taxon>Metazoa</taxon>
        <taxon>Chordata</taxon>
        <taxon>Craniata</taxon>
        <taxon>Vertebrata</taxon>
        <taxon>Euteleostomi</taxon>
        <taxon>Amphibia</taxon>
        <taxon>Batrachia</taxon>
        <taxon>Anura</taxon>
        <taxon>Neobatrachia</taxon>
        <taxon>Ranoidea</taxon>
        <taxon>Pyxicephalidae</taxon>
        <taxon>Pyxicephalinae</taxon>
        <taxon>Pyxicephalus</taxon>
    </lineage>
</organism>
<dbReference type="Pfam" id="PF15802">
    <property type="entry name" value="DCAF17"/>
    <property type="match status" value="1"/>
</dbReference>
<protein>
    <recommendedName>
        <fullName evidence="3">DDB1-and CUL4-associated factor 17</fullName>
    </recommendedName>
</protein>
<keyword evidence="2" id="KW-1185">Reference proteome</keyword>
<dbReference type="EMBL" id="DYDO01000008">
    <property type="protein sequence ID" value="DBA19822.1"/>
    <property type="molecule type" value="Genomic_DNA"/>
</dbReference>
<reference evidence="1" key="1">
    <citation type="thesis" date="2020" institute="ProQuest LLC" country="789 East Eisenhower Parkway, Ann Arbor, MI, USA">
        <title>Comparative Genomics and Chromosome Evolution.</title>
        <authorList>
            <person name="Mudd A.B."/>
        </authorList>
    </citation>
    <scope>NUCLEOTIDE SEQUENCE</scope>
    <source>
        <strain evidence="1">1538</strain>
        <tissue evidence="1">Blood</tissue>
    </source>
</reference>
<gene>
    <name evidence="1" type="ORF">GDO54_015597</name>
</gene>
<dbReference type="Proteomes" id="UP001181693">
    <property type="component" value="Unassembled WGS sequence"/>
</dbReference>
<proteinExistence type="predicted"/>
<evidence type="ECO:0008006" key="3">
    <source>
        <dbReference type="Google" id="ProtNLM"/>
    </source>
</evidence>
<comment type="caution">
    <text evidence="1">The sequence shown here is derived from an EMBL/GenBank/DDBJ whole genome shotgun (WGS) entry which is preliminary data.</text>
</comment>
<dbReference type="InterPro" id="IPR031620">
    <property type="entry name" value="DCAF17"/>
</dbReference>
<sequence>MNSGMGVKPATYPGFTSRRFYSRAGNVKNVCVLVTRKNLGSFPKCSYNNHRINMDILRKIVCQKTTKFCKVWTKHSKSSINYITMYGRIYFANFGCCYSSISSKPQQLYEMPRCLKSEKIEDAILCECPLGESLPQPSDYTSSLIAVTGHNWLLRIAADTGKTLQKVYLGSYRKFRYISWDIPQETLVVKSVQKNSVNENQQSTVLFYFAIFNVFPLRLVGILEIDKKVFGSNVTDAMISNGMLIVMHGAGLVRLYSFEKIAEQYIQQKFVLGETCTWNGKTGTVGDFPFGVPCNITITERPPILFEVPCLENAFQVGGYPWHYIITPNKKTEKGTYHIRSLDDHSLAKNGIRDMKYCSLEPDWIHFHPDASERIIHVGPDQISVLRLKELENDSYQYEVKEEFTILAMRDRTITNKVTMTASGRLVKRRYDKLDDDPEQETFKAVVYEDELDLLTVVAVTEADSTGRAHVNLHCNDTGRVLKKIILQESWDVTHSHALVFDRDTLIHIEERPNHNFSCYVYKMHCDFED</sequence>
<dbReference type="AlphaFoldDB" id="A0AAV3A9K3"/>
<dbReference type="GO" id="GO:0080008">
    <property type="term" value="C:Cul4-RING E3 ubiquitin ligase complex"/>
    <property type="evidence" value="ECO:0007669"/>
    <property type="project" value="TreeGrafter"/>
</dbReference>
<dbReference type="GO" id="GO:0016567">
    <property type="term" value="P:protein ubiquitination"/>
    <property type="evidence" value="ECO:0007669"/>
    <property type="project" value="InterPro"/>
</dbReference>
<evidence type="ECO:0000313" key="2">
    <source>
        <dbReference type="Proteomes" id="UP001181693"/>
    </source>
</evidence>
<dbReference type="PANTHER" id="PTHR14815">
    <property type="entry name" value="DDB1- AND CUL4-ASSOCIATED FACTOR 17"/>
    <property type="match status" value="1"/>
</dbReference>
<evidence type="ECO:0000313" key="1">
    <source>
        <dbReference type="EMBL" id="DBA19822.1"/>
    </source>
</evidence>
<dbReference type="PANTHER" id="PTHR14815:SF2">
    <property type="entry name" value="DDB1- AND CUL4-ASSOCIATED FACTOR 17"/>
    <property type="match status" value="1"/>
</dbReference>